<evidence type="ECO:0000313" key="2">
    <source>
        <dbReference type="Proteomes" id="UP000729402"/>
    </source>
</evidence>
<organism evidence="1 2">
    <name type="scientific">Zizania palustris</name>
    <name type="common">Northern wild rice</name>
    <dbReference type="NCBI Taxonomy" id="103762"/>
    <lineage>
        <taxon>Eukaryota</taxon>
        <taxon>Viridiplantae</taxon>
        <taxon>Streptophyta</taxon>
        <taxon>Embryophyta</taxon>
        <taxon>Tracheophyta</taxon>
        <taxon>Spermatophyta</taxon>
        <taxon>Magnoliopsida</taxon>
        <taxon>Liliopsida</taxon>
        <taxon>Poales</taxon>
        <taxon>Poaceae</taxon>
        <taxon>BOP clade</taxon>
        <taxon>Oryzoideae</taxon>
        <taxon>Oryzeae</taxon>
        <taxon>Zizaniinae</taxon>
        <taxon>Zizania</taxon>
    </lineage>
</organism>
<sequence length="90" mass="9649">MRAAGGVTGSPPRAARGECSEPLNCARCWLVRGLVPPALAMIEESGVVGNLLPRFALQRQPGSQRNGGFGLPCCSRYTLISDVKKIFEVY</sequence>
<accession>A0A8J5W873</accession>
<dbReference type="Proteomes" id="UP000729402">
    <property type="component" value="Unassembled WGS sequence"/>
</dbReference>
<reference evidence="1" key="1">
    <citation type="journal article" date="2021" name="bioRxiv">
        <title>Whole Genome Assembly and Annotation of Northern Wild Rice, Zizania palustris L., Supports a Whole Genome Duplication in the Zizania Genus.</title>
        <authorList>
            <person name="Haas M."/>
            <person name="Kono T."/>
            <person name="Macchietto M."/>
            <person name="Millas R."/>
            <person name="McGilp L."/>
            <person name="Shao M."/>
            <person name="Duquette J."/>
            <person name="Hirsch C.N."/>
            <person name="Kimball J."/>
        </authorList>
    </citation>
    <scope>NUCLEOTIDE SEQUENCE</scope>
    <source>
        <tissue evidence="1">Fresh leaf tissue</tissue>
    </source>
</reference>
<gene>
    <name evidence="1" type="ORF">GUJ93_ZPchr0010g7981</name>
</gene>
<dbReference type="EMBL" id="JAAALK010000082">
    <property type="protein sequence ID" value="KAG8084771.1"/>
    <property type="molecule type" value="Genomic_DNA"/>
</dbReference>
<protein>
    <submittedName>
        <fullName evidence="1">Uncharacterized protein</fullName>
    </submittedName>
</protein>
<name>A0A8J5W873_ZIZPA</name>
<reference evidence="1" key="2">
    <citation type="submission" date="2021-02" db="EMBL/GenBank/DDBJ databases">
        <authorList>
            <person name="Kimball J.A."/>
            <person name="Haas M.W."/>
            <person name="Macchietto M."/>
            <person name="Kono T."/>
            <person name="Duquette J."/>
            <person name="Shao M."/>
        </authorList>
    </citation>
    <scope>NUCLEOTIDE SEQUENCE</scope>
    <source>
        <tissue evidence="1">Fresh leaf tissue</tissue>
    </source>
</reference>
<comment type="caution">
    <text evidence="1">The sequence shown here is derived from an EMBL/GenBank/DDBJ whole genome shotgun (WGS) entry which is preliminary data.</text>
</comment>
<keyword evidence="2" id="KW-1185">Reference proteome</keyword>
<proteinExistence type="predicted"/>
<evidence type="ECO:0000313" key="1">
    <source>
        <dbReference type="EMBL" id="KAG8084771.1"/>
    </source>
</evidence>
<dbReference type="AlphaFoldDB" id="A0A8J5W873"/>